<keyword evidence="7" id="KW-1133">Transmembrane helix</keyword>
<keyword evidence="7" id="KW-0472">Membrane</keyword>
<dbReference type="InterPro" id="IPR042089">
    <property type="entry name" value="Peptidase_M13_dom_2"/>
</dbReference>
<keyword evidence="6" id="KW-0482">Metalloprotease</keyword>
<sequence>MCTGGQVEIKGSNSGCWAGRTTLEKKLFLVLGLSLVLSVAFALTTVVFVLRKDDKEEICLTPRCTVASARLIRSIDTSVNPCDNFFDYTCGQWVKRHAIPDDLSSIDTFTVLRDEVENTLRELLENSVSSSDARAIRKAKLLYKSCMNETLIEERSLAEFETVLRGEFGDWPVRYNSRDINNFSLVNLLSSLRKYNCQPLIHIAVRSNNKNSTSHVLSIDQPSFGMPGQKYYLKGRNDTKLKAYEKLAVQMAINFGADPKTAEEDMSDMVDLEIKLANIITPPENRRDNERLYNKMTVKELSHKFKEFDWMSYFTQVMNIPKKSIYINETEKIIVRDPSYFTELMKILTQVDKRILANYAIWILVKQVGVFLPSRFRKLIQEYDKVMTGIASARPRWSSCTQFTNDHLGNAVGRMFVQQNFDDEAKSQMIEMIRNLQDSFSEILKELEWMDTDTRKVAREKAESMREMIGYPDKILNDTELDRQYKQIDYDPDNFMKNVLETMKGNAIENLKVLRDTVDKDRWITQPAVVNAFYSSTRNSISFPAGILQLPFYDKQQPSSMNYGAIGVVIGHEITHGFDDRGRQFDREGNLRQWWSTDVIKRFTKKADCIENQYSNYSVPEANMKINGRNTLGENIADNGGLKQSFRAYKNWIRKRGAEEPKLPGLNYTHEQLFFLGFAQVWCGNMRPQYAQNRILSGYHSPGRFRVIGTLHNSKEFSEAFNCPKGSYMNPEKKCSVCINLKKRSPTCRDKCESEKDNKKRNKK</sequence>
<comment type="cofactor">
    <cofactor evidence="1">
        <name>Zn(2+)</name>
        <dbReference type="ChEBI" id="CHEBI:29105"/>
    </cofactor>
</comment>
<dbReference type="Pfam" id="PF01431">
    <property type="entry name" value="Peptidase_M13"/>
    <property type="match status" value="1"/>
</dbReference>
<dbReference type="PANTHER" id="PTHR11733">
    <property type="entry name" value="ZINC METALLOPROTEASE FAMILY M13 NEPRILYSIN-RELATED"/>
    <property type="match status" value="1"/>
</dbReference>
<evidence type="ECO:0000313" key="11">
    <source>
        <dbReference type="Proteomes" id="UP001162480"/>
    </source>
</evidence>
<feature type="domain" description="Peptidase M13 C-terminal" evidence="8">
    <location>
        <begin position="531"/>
        <end position="737"/>
    </location>
</feature>
<dbReference type="GO" id="GO:0046872">
    <property type="term" value="F:metal ion binding"/>
    <property type="evidence" value="ECO:0007669"/>
    <property type="project" value="UniProtKB-KW"/>
</dbReference>
<dbReference type="EMBL" id="OX597825">
    <property type="protein sequence ID" value="CAI9731494.1"/>
    <property type="molecule type" value="Genomic_DNA"/>
</dbReference>
<dbReference type="PRINTS" id="PR00786">
    <property type="entry name" value="NEPRILYSIN"/>
</dbReference>
<dbReference type="PANTHER" id="PTHR11733:SF133">
    <property type="entry name" value="PHOSPHATE-REGULATING NEUTRAL ENDOPEPTIDASE PHEX"/>
    <property type="match status" value="1"/>
</dbReference>
<evidence type="ECO:0000256" key="3">
    <source>
        <dbReference type="ARBA" id="ARBA00022723"/>
    </source>
</evidence>
<evidence type="ECO:0000256" key="2">
    <source>
        <dbReference type="ARBA" id="ARBA00022670"/>
    </source>
</evidence>
<evidence type="ECO:0000256" key="4">
    <source>
        <dbReference type="ARBA" id="ARBA00022801"/>
    </source>
</evidence>
<dbReference type="Pfam" id="PF05649">
    <property type="entry name" value="Peptidase_M13_N"/>
    <property type="match status" value="1"/>
</dbReference>
<dbReference type="InterPro" id="IPR024079">
    <property type="entry name" value="MetalloPept_cat_dom_sf"/>
</dbReference>
<keyword evidence="11" id="KW-1185">Reference proteome</keyword>
<dbReference type="InterPro" id="IPR008753">
    <property type="entry name" value="Peptidase_M13_N"/>
</dbReference>
<dbReference type="Gene3D" id="1.10.1380.10">
    <property type="entry name" value="Neutral endopeptidase , domain2"/>
    <property type="match status" value="1"/>
</dbReference>
<reference evidence="10" key="1">
    <citation type="submission" date="2023-08" db="EMBL/GenBank/DDBJ databases">
        <authorList>
            <person name="Alioto T."/>
            <person name="Alioto T."/>
            <person name="Gomez Garrido J."/>
        </authorList>
    </citation>
    <scope>NUCLEOTIDE SEQUENCE</scope>
</reference>
<keyword evidence="7" id="KW-0812">Transmembrane</keyword>
<dbReference type="InterPro" id="IPR018497">
    <property type="entry name" value="Peptidase_M13_C"/>
</dbReference>
<evidence type="ECO:0000259" key="8">
    <source>
        <dbReference type="Pfam" id="PF01431"/>
    </source>
</evidence>
<protein>
    <submittedName>
        <fullName evidence="10">Neprilysin-like isoform X1</fullName>
    </submittedName>
</protein>
<gene>
    <name evidence="10" type="ORF">OCTVUL_1B021266</name>
</gene>
<keyword evidence="2" id="KW-0645">Protease</keyword>
<dbReference type="GO" id="GO:0005886">
    <property type="term" value="C:plasma membrane"/>
    <property type="evidence" value="ECO:0007669"/>
    <property type="project" value="TreeGrafter"/>
</dbReference>
<dbReference type="GO" id="GO:0016485">
    <property type="term" value="P:protein processing"/>
    <property type="evidence" value="ECO:0007669"/>
    <property type="project" value="TreeGrafter"/>
</dbReference>
<dbReference type="Proteomes" id="UP001162480">
    <property type="component" value="Chromosome 12"/>
</dbReference>
<dbReference type="GO" id="GO:0004222">
    <property type="term" value="F:metalloendopeptidase activity"/>
    <property type="evidence" value="ECO:0007669"/>
    <property type="project" value="InterPro"/>
</dbReference>
<dbReference type="SUPFAM" id="SSF55486">
    <property type="entry name" value="Metalloproteases ('zincins'), catalytic domain"/>
    <property type="match status" value="1"/>
</dbReference>
<evidence type="ECO:0000313" key="10">
    <source>
        <dbReference type="EMBL" id="CAI9731494.1"/>
    </source>
</evidence>
<evidence type="ECO:0000256" key="7">
    <source>
        <dbReference type="SAM" id="Phobius"/>
    </source>
</evidence>
<evidence type="ECO:0000256" key="6">
    <source>
        <dbReference type="ARBA" id="ARBA00023049"/>
    </source>
</evidence>
<evidence type="ECO:0000256" key="5">
    <source>
        <dbReference type="ARBA" id="ARBA00022833"/>
    </source>
</evidence>
<dbReference type="PROSITE" id="PS51885">
    <property type="entry name" value="NEPRILYSIN"/>
    <property type="match status" value="1"/>
</dbReference>
<evidence type="ECO:0000259" key="9">
    <source>
        <dbReference type="Pfam" id="PF05649"/>
    </source>
</evidence>
<accession>A0AA36FBS7</accession>
<feature type="transmembrane region" description="Helical" evidence="7">
    <location>
        <begin position="27"/>
        <end position="50"/>
    </location>
</feature>
<proteinExistence type="predicted"/>
<organism evidence="10 11">
    <name type="scientific">Octopus vulgaris</name>
    <name type="common">Common octopus</name>
    <dbReference type="NCBI Taxonomy" id="6645"/>
    <lineage>
        <taxon>Eukaryota</taxon>
        <taxon>Metazoa</taxon>
        <taxon>Spiralia</taxon>
        <taxon>Lophotrochozoa</taxon>
        <taxon>Mollusca</taxon>
        <taxon>Cephalopoda</taxon>
        <taxon>Coleoidea</taxon>
        <taxon>Octopodiformes</taxon>
        <taxon>Octopoda</taxon>
        <taxon>Incirrata</taxon>
        <taxon>Octopodidae</taxon>
        <taxon>Octopus</taxon>
    </lineage>
</organism>
<dbReference type="AlphaFoldDB" id="A0AA36FBS7"/>
<dbReference type="CDD" id="cd08662">
    <property type="entry name" value="M13"/>
    <property type="match status" value="1"/>
</dbReference>
<keyword evidence="4" id="KW-0378">Hydrolase</keyword>
<dbReference type="InterPro" id="IPR000718">
    <property type="entry name" value="Peptidase_M13"/>
</dbReference>
<dbReference type="Gene3D" id="3.40.390.10">
    <property type="entry name" value="Collagenase (Catalytic Domain)"/>
    <property type="match status" value="1"/>
</dbReference>
<feature type="domain" description="Peptidase M13 N-terminal" evidence="9">
    <location>
        <begin position="81"/>
        <end position="472"/>
    </location>
</feature>
<keyword evidence="3" id="KW-0479">Metal-binding</keyword>
<keyword evidence="5" id="KW-0862">Zinc</keyword>
<name>A0AA36FBS7_OCTVU</name>
<evidence type="ECO:0000256" key="1">
    <source>
        <dbReference type="ARBA" id="ARBA00001947"/>
    </source>
</evidence>